<evidence type="ECO:0000256" key="10">
    <source>
        <dbReference type="ARBA" id="ARBA00047340"/>
    </source>
</evidence>
<evidence type="ECO:0000256" key="1">
    <source>
        <dbReference type="ARBA" id="ARBA00002197"/>
    </source>
</evidence>
<reference evidence="12 13" key="1">
    <citation type="submission" date="2016-11" db="EMBL/GenBank/DDBJ databases">
        <authorList>
            <person name="Jaros S."/>
            <person name="Januszkiewicz K."/>
            <person name="Wedrychowicz H."/>
        </authorList>
    </citation>
    <scope>NUCLEOTIDE SEQUENCE [LARGE SCALE GENOMIC DNA]</scope>
    <source>
        <strain evidence="12 13">DSM 14828</strain>
    </source>
</reference>
<comment type="similarity">
    <text evidence="3 11">Belongs to the CobT family.</text>
</comment>
<dbReference type="Gene3D" id="1.10.1610.10">
    <property type="match status" value="1"/>
</dbReference>
<evidence type="ECO:0000256" key="8">
    <source>
        <dbReference type="ARBA" id="ARBA00022679"/>
    </source>
</evidence>
<evidence type="ECO:0000313" key="12">
    <source>
        <dbReference type="EMBL" id="SHE91454.1"/>
    </source>
</evidence>
<dbReference type="InterPro" id="IPR036087">
    <property type="entry name" value="Nict_dMeBzImd_PRibTrfase_sf"/>
</dbReference>
<dbReference type="Pfam" id="PF02277">
    <property type="entry name" value="DBI_PRT"/>
    <property type="match status" value="1"/>
</dbReference>
<dbReference type="HAMAP" id="MF_00230">
    <property type="entry name" value="CobT"/>
    <property type="match status" value="1"/>
</dbReference>
<accession>A0A1M4XD65</accession>
<evidence type="ECO:0000256" key="11">
    <source>
        <dbReference type="HAMAP-Rule" id="MF_00230"/>
    </source>
</evidence>
<name>A0A1M4XD65_9FIRM</name>
<evidence type="ECO:0000256" key="9">
    <source>
        <dbReference type="ARBA" id="ARBA00030686"/>
    </source>
</evidence>
<dbReference type="OrthoDB" id="9781491at2"/>
<evidence type="ECO:0000256" key="2">
    <source>
        <dbReference type="ARBA" id="ARBA00005049"/>
    </source>
</evidence>
<dbReference type="FunFam" id="3.40.50.10210:FF:000001">
    <property type="entry name" value="Nicotinate-nucleotide--dimethylbenzimidazole phosphoribosyltransferase"/>
    <property type="match status" value="1"/>
</dbReference>
<dbReference type="Gene3D" id="3.40.50.10210">
    <property type="match status" value="1"/>
</dbReference>
<sequence>MSLLKETLLKIEPVDKEKMSQAREHVDGLLKPVGSLGVLENIAIQIAGINPDILGGELKKAVLVFAADHGICEEDITSAPQPVTALMTHFIAEGKSGVGVIAKKAGAEVFVTDVGVNAEITNPKVRNKKIRLGTGNMAKQEAMTRLEAEKSFEIGIETALEMIKNGYNILATGEMGIGNTTPSSAIFSVLGSLSPEEVTGIGANLSEEKLVKKSSVIREAIALHNPDPKDPLDVLAKVGGLEIGAMAGVMLAGASMKVPVLIDGFISSAAAALAVGLNPDVYDYLICSHNSAEKGAKKGLELIGFKPFLHMDMRLGEGSGAALAFNIVEAAQGMYNDMGTFSQAGIDIV</sequence>
<keyword evidence="7 11" id="KW-0328">Glycosyltransferase</keyword>
<keyword evidence="13" id="KW-1185">Reference proteome</keyword>
<comment type="function">
    <text evidence="1 11">Catalyzes the synthesis of alpha-ribazole-5'-phosphate from nicotinate mononucleotide (NAMN) and 5,6-dimethylbenzimidazole (DMB).</text>
</comment>
<protein>
    <recommendedName>
        <fullName evidence="5 11">Nicotinate-nucleotide--dimethylbenzimidazole phosphoribosyltransferase</fullName>
        <shortName evidence="11">NN:DBI PRT</shortName>
        <ecNumber evidence="4 11">2.4.2.21</ecNumber>
    </recommendedName>
    <alternativeName>
        <fullName evidence="9 11">N(1)-alpha-phosphoribosyltransferase</fullName>
    </alternativeName>
</protein>
<evidence type="ECO:0000256" key="6">
    <source>
        <dbReference type="ARBA" id="ARBA00022573"/>
    </source>
</evidence>
<evidence type="ECO:0000256" key="5">
    <source>
        <dbReference type="ARBA" id="ARBA00015486"/>
    </source>
</evidence>
<dbReference type="STRING" id="1120975.SAMN02746064_01480"/>
<dbReference type="SUPFAM" id="SSF52733">
    <property type="entry name" value="Nicotinate mononucleotide:5,6-dimethylbenzimidazole phosphoribosyltransferase (CobT)"/>
    <property type="match status" value="1"/>
</dbReference>
<evidence type="ECO:0000313" key="13">
    <source>
        <dbReference type="Proteomes" id="UP000184251"/>
    </source>
</evidence>
<feature type="active site" description="Proton acceptor" evidence="11">
    <location>
        <position position="317"/>
    </location>
</feature>
<dbReference type="NCBIfam" id="TIGR03160">
    <property type="entry name" value="cobT_DBIPRT"/>
    <property type="match status" value="1"/>
</dbReference>
<dbReference type="AlphaFoldDB" id="A0A1M4XD65"/>
<evidence type="ECO:0000256" key="7">
    <source>
        <dbReference type="ARBA" id="ARBA00022676"/>
    </source>
</evidence>
<dbReference type="InterPro" id="IPR003200">
    <property type="entry name" value="Nict_dMeBzImd_PRibTrfase"/>
</dbReference>
<dbReference type="Proteomes" id="UP000184251">
    <property type="component" value="Unassembled WGS sequence"/>
</dbReference>
<keyword evidence="6 11" id="KW-0169">Cobalamin biosynthesis</keyword>
<proteinExistence type="inferred from homology"/>
<dbReference type="CDD" id="cd02439">
    <property type="entry name" value="DMB-PRT_CobT"/>
    <property type="match status" value="1"/>
</dbReference>
<dbReference type="GO" id="GO:0008939">
    <property type="term" value="F:nicotinate-nucleotide-dimethylbenzimidazole phosphoribosyltransferase activity"/>
    <property type="evidence" value="ECO:0007669"/>
    <property type="project" value="UniProtKB-UniRule"/>
</dbReference>
<organism evidence="12 13">
    <name type="scientific">Alkalibacter saccharofermentans DSM 14828</name>
    <dbReference type="NCBI Taxonomy" id="1120975"/>
    <lineage>
        <taxon>Bacteria</taxon>
        <taxon>Bacillati</taxon>
        <taxon>Bacillota</taxon>
        <taxon>Clostridia</taxon>
        <taxon>Eubacteriales</taxon>
        <taxon>Eubacteriaceae</taxon>
        <taxon>Alkalibacter</taxon>
    </lineage>
</organism>
<dbReference type="RefSeq" id="WP_073270660.1">
    <property type="nucleotide sequence ID" value="NZ_FQTU01000009.1"/>
</dbReference>
<evidence type="ECO:0000256" key="4">
    <source>
        <dbReference type="ARBA" id="ARBA00011991"/>
    </source>
</evidence>
<comment type="pathway">
    <text evidence="2 11">Nucleoside biosynthesis; alpha-ribazole biosynthesis; alpha-ribazole from 5,6-dimethylbenzimidazole: step 1/2.</text>
</comment>
<keyword evidence="8 11" id="KW-0808">Transferase</keyword>
<comment type="catalytic activity">
    <reaction evidence="10 11">
        <text>5,6-dimethylbenzimidazole + nicotinate beta-D-ribonucleotide = alpha-ribazole 5'-phosphate + nicotinate + H(+)</text>
        <dbReference type="Rhea" id="RHEA:11196"/>
        <dbReference type="ChEBI" id="CHEBI:15378"/>
        <dbReference type="ChEBI" id="CHEBI:15890"/>
        <dbReference type="ChEBI" id="CHEBI:32544"/>
        <dbReference type="ChEBI" id="CHEBI:57502"/>
        <dbReference type="ChEBI" id="CHEBI:57918"/>
        <dbReference type="EC" id="2.4.2.21"/>
    </reaction>
</comment>
<dbReference type="InterPro" id="IPR017846">
    <property type="entry name" value="Nict_dMeBzImd_PRibTrfase_bact"/>
</dbReference>
<dbReference type="EC" id="2.4.2.21" evidence="4 11"/>
<dbReference type="PANTHER" id="PTHR43463">
    <property type="entry name" value="NICOTINATE-NUCLEOTIDE--DIMETHYLBENZIMIDAZOLE PHOSPHORIBOSYLTRANSFERASE"/>
    <property type="match status" value="1"/>
</dbReference>
<evidence type="ECO:0000256" key="3">
    <source>
        <dbReference type="ARBA" id="ARBA00007110"/>
    </source>
</evidence>
<dbReference type="InterPro" id="IPR023195">
    <property type="entry name" value="Nict_dMeBzImd_PRibTrfase_N"/>
</dbReference>
<dbReference type="NCBIfam" id="NF000996">
    <property type="entry name" value="PRK00105.1"/>
    <property type="match status" value="1"/>
</dbReference>
<gene>
    <name evidence="11" type="primary">cobT</name>
    <name evidence="12" type="ORF">SAMN02746064_01480</name>
</gene>
<dbReference type="UniPathway" id="UPA00061">
    <property type="reaction ID" value="UER00516"/>
</dbReference>
<dbReference type="PANTHER" id="PTHR43463:SF1">
    <property type="entry name" value="NICOTINATE-NUCLEOTIDE--DIMETHYLBENZIMIDAZOLE PHOSPHORIBOSYLTRANSFERASE"/>
    <property type="match status" value="1"/>
</dbReference>
<dbReference type="EMBL" id="FQTU01000009">
    <property type="protein sequence ID" value="SHE91454.1"/>
    <property type="molecule type" value="Genomic_DNA"/>
</dbReference>
<dbReference type="GO" id="GO:0009236">
    <property type="term" value="P:cobalamin biosynthetic process"/>
    <property type="evidence" value="ECO:0007669"/>
    <property type="project" value="UniProtKB-UniRule"/>
</dbReference>